<feature type="domain" description="Rieske" evidence="8">
    <location>
        <begin position="73"/>
        <end position="180"/>
    </location>
</feature>
<dbReference type="PRINTS" id="PR00090">
    <property type="entry name" value="RNGDIOXGNASE"/>
</dbReference>
<dbReference type="PROSITE" id="PS51296">
    <property type="entry name" value="RIESKE"/>
    <property type="match status" value="1"/>
</dbReference>
<name>A0A7Z0BTE1_9SPHN</name>
<dbReference type="GO" id="GO:0051213">
    <property type="term" value="F:dioxygenase activity"/>
    <property type="evidence" value="ECO:0007669"/>
    <property type="project" value="UniProtKB-KW"/>
</dbReference>
<dbReference type="CDD" id="cd03469">
    <property type="entry name" value="Rieske_RO_Alpha_N"/>
    <property type="match status" value="1"/>
</dbReference>
<reference evidence="9 10" key="1">
    <citation type="submission" date="2020-07" db="EMBL/GenBank/DDBJ databases">
        <title>Genomic Encyclopedia of Type Strains, Phase IV (KMG-IV): sequencing the most valuable type-strain genomes for metagenomic binning, comparative biology and taxonomic classification.</title>
        <authorList>
            <person name="Goeker M."/>
        </authorList>
    </citation>
    <scope>NUCLEOTIDE SEQUENCE [LARGE SCALE GENOMIC DNA]</scope>
    <source>
        <strain evidence="9 10">DSM 29043</strain>
    </source>
</reference>
<organism evidence="9 10">
    <name type="scientific">Novosphingobium marinum</name>
    <dbReference type="NCBI Taxonomy" id="1514948"/>
    <lineage>
        <taxon>Bacteria</taxon>
        <taxon>Pseudomonadati</taxon>
        <taxon>Pseudomonadota</taxon>
        <taxon>Alphaproteobacteria</taxon>
        <taxon>Sphingomonadales</taxon>
        <taxon>Sphingomonadaceae</taxon>
        <taxon>Novosphingobium</taxon>
    </lineage>
</organism>
<keyword evidence="5" id="KW-0408">Iron</keyword>
<keyword evidence="9" id="KW-0223">Dioxygenase</keyword>
<comment type="caution">
    <text evidence="9">The sequence shown here is derived from an EMBL/GenBank/DDBJ whole genome shotgun (WGS) entry which is preliminary data.</text>
</comment>
<dbReference type="Proteomes" id="UP000522081">
    <property type="component" value="Unassembled WGS sequence"/>
</dbReference>
<comment type="cofactor">
    <cofactor evidence="1">
        <name>Fe cation</name>
        <dbReference type="ChEBI" id="CHEBI:24875"/>
    </cofactor>
</comment>
<dbReference type="PANTHER" id="PTHR43756:SF5">
    <property type="entry name" value="CHOLINE MONOOXYGENASE, CHLOROPLASTIC"/>
    <property type="match status" value="1"/>
</dbReference>
<keyword evidence="10" id="KW-1185">Reference proteome</keyword>
<evidence type="ECO:0000256" key="7">
    <source>
        <dbReference type="SAM" id="MobiDB-lite"/>
    </source>
</evidence>
<dbReference type="Gene3D" id="2.102.10.10">
    <property type="entry name" value="Rieske [2Fe-2S] iron-sulphur domain"/>
    <property type="match status" value="1"/>
</dbReference>
<dbReference type="GO" id="GO:0005506">
    <property type="term" value="F:iron ion binding"/>
    <property type="evidence" value="ECO:0007669"/>
    <property type="project" value="InterPro"/>
</dbReference>
<dbReference type="SUPFAM" id="SSF50022">
    <property type="entry name" value="ISP domain"/>
    <property type="match status" value="1"/>
</dbReference>
<evidence type="ECO:0000256" key="6">
    <source>
        <dbReference type="ARBA" id="ARBA00023014"/>
    </source>
</evidence>
<dbReference type="Pfam" id="PF00848">
    <property type="entry name" value="Ring_hydroxyl_A"/>
    <property type="match status" value="1"/>
</dbReference>
<keyword evidence="6" id="KW-0411">Iron-sulfur</keyword>
<dbReference type="SUPFAM" id="SSF55961">
    <property type="entry name" value="Bet v1-like"/>
    <property type="match status" value="1"/>
</dbReference>
<dbReference type="InterPro" id="IPR015879">
    <property type="entry name" value="Ring_hydroxy_dOase_asu_C_dom"/>
</dbReference>
<dbReference type="GO" id="GO:0051537">
    <property type="term" value="F:2 iron, 2 sulfur cluster binding"/>
    <property type="evidence" value="ECO:0007669"/>
    <property type="project" value="UniProtKB-KW"/>
</dbReference>
<evidence type="ECO:0000313" key="9">
    <source>
        <dbReference type="EMBL" id="NYH93993.1"/>
    </source>
</evidence>
<evidence type="ECO:0000256" key="4">
    <source>
        <dbReference type="ARBA" id="ARBA00023002"/>
    </source>
</evidence>
<evidence type="ECO:0000259" key="8">
    <source>
        <dbReference type="PROSITE" id="PS51296"/>
    </source>
</evidence>
<feature type="compositionally biased region" description="Basic and acidic residues" evidence="7">
    <location>
        <begin position="1"/>
        <end position="18"/>
    </location>
</feature>
<dbReference type="RefSeq" id="WP_179405951.1">
    <property type="nucleotide sequence ID" value="NZ_BMGF01000001.1"/>
</dbReference>
<dbReference type="Pfam" id="PF00355">
    <property type="entry name" value="Rieske"/>
    <property type="match status" value="1"/>
</dbReference>
<dbReference type="PANTHER" id="PTHR43756">
    <property type="entry name" value="CHOLINE MONOOXYGENASE, CHLOROPLASTIC"/>
    <property type="match status" value="1"/>
</dbReference>
<evidence type="ECO:0000256" key="1">
    <source>
        <dbReference type="ARBA" id="ARBA00001962"/>
    </source>
</evidence>
<gene>
    <name evidence="9" type="ORF">FHS75_000298</name>
</gene>
<keyword evidence="3" id="KW-0479">Metal-binding</keyword>
<proteinExistence type="predicted"/>
<keyword evidence="2" id="KW-0001">2Fe-2S</keyword>
<evidence type="ECO:0000256" key="5">
    <source>
        <dbReference type="ARBA" id="ARBA00023004"/>
    </source>
</evidence>
<feature type="region of interest" description="Disordered" evidence="7">
    <location>
        <begin position="1"/>
        <end position="28"/>
    </location>
</feature>
<dbReference type="AlphaFoldDB" id="A0A7Z0BTE1"/>
<accession>A0A7Z0BTE1</accession>
<dbReference type="InterPro" id="IPR017941">
    <property type="entry name" value="Rieske_2Fe-2S"/>
</dbReference>
<sequence length="470" mass="53742">MEMQKMKGEGGPEYRDSPSPHFQHIAAQDDKPAPALFSEYSESELDNAEVSRERYTSAEFLRLERERMWPRVWQMACREEQIPEPGDCIAYDGPAASILVVRGENGEVRAFYNSCPHRGMKLCLGQMSVEKVKCPFHSIRWTLDGKVDHVPARWDFADTNIDDLKLAEVRADVWQGFVFVNQNADAPPLAEYLGKLVPHFEGWDHGERYVESIIRRPIRANWKSCIEAFLEAYHLSGVHAQALPFGGESSTQYDVWPDQPHVSRFLEPVGFSSDQYPRDLSEQEIVELATKVVAGGEVEVDDLPEGVSARQAMVAAMRASYSEMHDKDYSDLSDVEAGDAIQYHLFPNFIIFRSLPYPFIYRFLPDREDPGLTMFEFYIFRPKVEGEEVPEVRIAELEETQSYADADMMPPWQALIYDQDAEGLKACQEGMRDGGDMPIRYTRYQESRIRLLHHTLGRYVSDDPSDAPGF</sequence>
<dbReference type="EMBL" id="JACBZF010000001">
    <property type="protein sequence ID" value="NYH93993.1"/>
    <property type="molecule type" value="Genomic_DNA"/>
</dbReference>
<protein>
    <submittedName>
        <fullName evidence="9">Phenylpropionate dioxygenase-like ring-hydroxylating dioxygenase large terminal subunit</fullName>
    </submittedName>
</protein>
<evidence type="ECO:0000313" key="10">
    <source>
        <dbReference type="Proteomes" id="UP000522081"/>
    </source>
</evidence>
<keyword evidence="4" id="KW-0560">Oxidoreductase</keyword>
<evidence type="ECO:0000256" key="3">
    <source>
        <dbReference type="ARBA" id="ARBA00022723"/>
    </source>
</evidence>
<dbReference type="InterPro" id="IPR036922">
    <property type="entry name" value="Rieske_2Fe-2S_sf"/>
</dbReference>
<evidence type="ECO:0000256" key="2">
    <source>
        <dbReference type="ARBA" id="ARBA00022714"/>
    </source>
</evidence>
<dbReference type="InterPro" id="IPR001663">
    <property type="entry name" value="Rng_hydr_dOase-A"/>
</dbReference>
<dbReference type="Gene3D" id="3.90.380.10">
    <property type="entry name" value="Naphthalene 1,2-dioxygenase Alpha Subunit, Chain A, domain 1"/>
    <property type="match status" value="1"/>
</dbReference>